<dbReference type="Pfam" id="PF00356">
    <property type="entry name" value="LacI"/>
    <property type="match status" value="1"/>
</dbReference>
<evidence type="ECO:0000256" key="3">
    <source>
        <dbReference type="ARBA" id="ARBA00023163"/>
    </source>
</evidence>
<dbReference type="InterPro" id="IPR000843">
    <property type="entry name" value="HTH_LacI"/>
</dbReference>
<keyword evidence="3" id="KW-0804">Transcription</keyword>
<evidence type="ECO:0000256" key="2">
    <source>
        <dbReference type="ARBA" id="ARBA00023125"/>
    </source>
</evidence>
<organism evidence="5 6">
    <name type="scientific">Asticcacaulis endophyticus</name>
    <dbReference type="NCBI Taxonomy" id="1395890"/>
    <lineage>
        <taxon>Bacteria</taxon>
        <taxon>Pseudomonadati</taxon>
        <taxon>Pseudomonadota</taxon>
        <taxon>Alphaproteobacteria</taxon>
        <taxon>Caulobacterales</taxon>
        <taxon>Caulobacteraceae</taxon>
        <taxon>Asticcacaulis</taxon>
    </lineage>
</organism>
<proteinExistence type="predicted"/>
<dbReference type="InterPro" id="IPR010982">
    <property type="entry name" value="Lambda_DNA-bd_dom_sf"/>
</dbReference>
<dbReference type="EMBL" id="BMZB01000001">
    <property type="protein sequence ID" value="GGZ22251.1"/>
    <property type="molecule type" value="Genomic_DNA"/>
</dbReference>
<dbReference type="SUPFAM" id="SSF47413">
    <property type="entry name" value="lambda repressor-like DNA-binding domains"/>
    <property type="match status" value="1"/>
</dbReference>
<dbReference type="PANTHER" id="PTHR30146:SF153">
    <property type="entry name" value="LACTOSE OPERON REPRESSOR"/>
    <property type="match status" value="1"/>
</dbReference>
<dbReference type="SMART" id="SM00354">
    <property type="entry name" value="HTH_LACI"/>
    <property type="match status" value="1"/>
</dbReference>
<reference evidence="5" key="1">
    <citation type="journal article" date="2014" name="Int. J. Syst. Evol. Microbiol.">
        <title>Complete genome sequence of Corynebacterium casei LMG S-19264T (=DSM 44701T), isolated from a smear-ripened cheese.</title>
        <authorList>
            <consortium name="US DOE Joint Genome Institute (JGI-PGF)"/>
            <person name="Walter F."/>
            <person name="Albersmeier A."/>
            <person name="Kalinowski J."/>
            <person name="Ruckert C."/>
        </authorList>
    </citation>
    <scope>NUCLEOTIDE SEQUENCE</scope>
    <source>
        <strain evidence="5">KCTC 32296</strain>
    </source>
</reference>
<dbReference type="Pfam" id="PF13377">
    <property type="entry name" value="Peripla_BP_3"/>
    <property type="match status" value="1"/>
</dbReference>
<dbReference type="GO" id="GO:0003700">
    <property type="term" value="F:DNA-binding transcription factor activity"/>
    <property type="evidence" value="ECO:0007669"/>
    <property type="project" value="TreeGrafter"/>
</dbReference>
<dbReference type="PROSITE" id="PS50932">
    <property type="entry name" value="HTH_LACI_2"/>
    <property type="match status" value="1"/>
</dbReference>
<dbReference type="PROSITE" id="PS00356">
    <property type="entry name" value="HTH_LACI_1"/>
    <property type="match status" value="1"/>
</dbReference>
<dbReference type="InterPro" id="IPR046335">
    <property type="entry name" value="LacI/GalR-like_sensor"/>
</dbReference>
<comment type="caution">
    <text evidence="5">The sequence shown here is derived from an EMBL/GenBank/DDBJ whole genome shotgun (WGS) entry which is preliminary data.</text>
</comment>
<dbReference type="CDD" id="cd01392">
    <property type="entry name" value="HTH_LacI"/>
    <property type="match status" value="1"/>
</dbReference>
<dbReference type="InterPro" id="IPR028082">
    <property type="entry name" value="Peripla_BP_I"/>
</dbReference>
<accession>A0A918PTJ4</accession>
<evidence type="ECO:0000313" key="6">
    <source>
        <dbReference type="Proteomes" id="UP000662572"/>
    </source>
</evidence>
<keyword evidence="2" id="KW-0238">DNA-binding</keyword>
<reference evidence="5" key="2">
    <citation type="submission" date="2020-09" db="EMBL/GenBank/DDBJ databases">
        <authorList>
            <person name="Sun Q."/>
            <person name="Kim S."/>
        </authorList>
    </citation>
    <scope>NUCLEOTIDE SEQUENCE</scope>
    <source>
        <strain evidence="5">KCTC 32296</strain>
    </source>
</reference>
<dbReference type="GO" id="GO:0000976">
    <property type="term" value="F:transcription cis-regulatory region binding"/>
    <property type="evidence" value="ECO:0007669"/>
    <property type="project" value="TreeGrafter"/>
</dbReference>
<dbReference type="Proteomes" id="UP000662572">
    <property type="component" value="Unassembled WGS sequence"/>
</dbReference>
<dbReference type="Gene3D" id="1.10.260.40">
    <property type="entry name" value="lambda repressor-like DNA-binding domains"/>
    <property type="match status" value="1"/>
</dbReference>
<name>A0A918PTJ4_9CAUL</name>
<dbReference type="SUPFAM" id="SSF53822">
    <property type="entry name" value="Periplasmic binding protein-like I"/>
    <property type="match status" value="1"/>
</dbReference>
<dbReference type="PANTHER" id="PTHR30146">
    <property type="entry name" value="LACI-RELATED TRANSCRIPTIONAL REPRESSOR"/>
    <property type="match status" value="1"/>
</dbReference>
<dbReference type="RefSeq" id="WP_189484675.1">
    <property type="nucleotide sequence ID" value="NZ_BMZB01000001.1"/>
</dbReference>
<evidence type="ECO:0000256" key="1">
    <source>
        <dbReference type="ARBA" id="ARBA00023015"/>
    </source>
</evidence>
<protein>
    <submittedName>
        <fullName evidence="5">LacI family transcriptional regulator</fullName>
    </submittedName>
</protein>
<evidence type="ECO:0000313" key="5">
    <source>
        <dbReference type="EMBL" id="GGZ22251.1"/>
    </source>
</evidence>
<sequence length="368" mass="40433">MTVPPQTQPVKPSAADPVEEFLKRRKKATINDVAALARVSKKTVSRIINNSPSVREETREAVNAIIARIGFRPDPQARGLAFRRSFLLGLIYDNPNAQYIVNMQMGILDKVRGSGIELVVHPCDKTSDSFLEEIRDFVELQRLSGVILLPPIAENRQLIQVLEELAVPFVRITARHGDDNSPPIKTSQVVSRDRMGCQQAADHLVELGHRRIGFIEGPHTYASAKERRQGFAEGLKAHGLDIDPAVTAEGAYSFESGFEAGQKILSQPDRPTAIFASNDEMAIGAYKAALQMGLSVPGDLSIIGFDDSPLASRIYPALTTVRLPIRDMGRTAAETLIDQDNHRKHTMIFDAALVVRDSTAPAPKTFKP</sequence>
<feature type="domain" description="HTH lacI-type" evidence="4">
    <location>
        <begin position="28"/>
        <end position="82"/>
    </location>
</feature>
<keyword evidence="6" id="KW-1185">Reference proteome</keyword>
<dbReference type="CDD" id="cd01545">
    <property type="entry name" value="PBP1_SalR"/>
    <property type="match status" value="1"/>
</dbReference>
<gene>
    <name evidence="5" type="ORF">GCM10011273_03840</name>
</gene>
<keyword evidence="1" id="KW-0805">Transcription regulation</keyword>
<dbReference type="Gene3D" id="3.40.50.2300">
    <property type="match status" value="2"/>
</dbReference>
<evidence type="ECO:0000259" key="4">
    <source>
        <dbReference type="PROSITE" id="PS50932"/>
    </source>
</evidence>
<dbReference type="AlphaFoldDB" id="A0A918PTJ4"/>